<protein>
    <submittedName>
        <fullName evidence="1">Uncharacterized protein</fullName>
    </submittedName>
</protein>
<accession>A0ACC2WIY3</accession>
<proteinExistence type="predicted"/>
<dbReference type="Proteomes" id="UP001230649">
    <property type="component" value="Unassembled WGS sequence"/>
</dbReference>
<reference evidence="1" key="1">
    <citation type="submission" date="2023-04" db="EMBL/GenBank/DDBJ databases">
        <title>Draft Genome sequencing of Naganishia species isolated from polar environments using Oxford Nanopore Technology.</title>
        <authorList>
            <person name="Leo P."/>
            <person name="Venkateswaran K."/>
        </authorList>
    </citation>
    <scope>NUCLEOTIDE SEQUENCE</scope>
    <source>
        <strain evidence="1">MNA-CCFEE 5262</strain>
    </source>
</reference>
<name>A0ACC2WIY3_9TREE</name>
<evidence type="ECO:0000313" key="2">
    <source>
        <dbReference type="Proteomes" id="UP001230649"/>
    </source>
</evidence>
<comment type="caution">
    <text evidence="1">The sequence shown here is derived from an EMBL/GenBank/DDBJ whole genome shotgun (WGS) entry which is preliminary data.</text>
</comment>
<keyword evidence="2" id="KW-1185">Reference proteome</keyword>
<sequence>MSGAVCIANLASKCEVEGVLGEGAFGKVHQVLYRKSGERYALKTMNLYTNDDSILAHNEIDIQRRFNHPNLARLAAFEVKRREGKASLLLEFLAGGTLQTKLDWHAHHHTLMPLDQAENYITQMLTGLEHMHHTEARQTKESLQGSFIHRDIKPENSESPRGEL</sequence>
<organism evidence="1 2">
    <name type="scientific">Naganishia adeliensis</name>
    <dbReference type="NCBI Taxonomy" id="92952"/>
    <lineage>
        <taxon>Eukaryota</taxon>
        <taxon>Fungi</taxon>
        <taxon>Dikarya</taxon>
        <taxon>Basidiomycota</taxon>
        <taxon>Agaricomycotina</taxon>
        <taxon>Tremellomycetes</taxon>
        <taxon>Filobasidiales</taxon>
        <taxon>Filobasidiaceae</taxon>
        <taxon>Naganishia</taxon>
    </lineage>
</organism>
<gene>
    <name evidence="1" type="ORF">QFC20_002581</name>
</gene>
<evidence type="ECO:0000313" key="1">
    <source>
        <dbReference type="EMBL" id="KAJ9111290.1"/>
    </source>
</evidence>
<dbReference type="EMBL" id="JASBWS010000019">
    <property type="protein sequence ID" value="KAJ9111290.1"/>
    <property type="molecule type" value="Genomic_DNA"/>
</dbReference>